<dbReference type="AlphaFoldDB" id="E1R793"/>
<feature type="domain" description="RNA-binding S4" evidence="10">
    <location>
        <begin position="96"/>
        <end position="152"/>
    </location>
</feature>
<evidence type="ECO:0000313" key="13">
    <source>
        <dbReference type="Proteomes" id="UP000002318"/>
    </source>
</evidence>
<keyword evidence="5 7" id="KW-0687">Ribonucleoprotein</keyword>
<dbReference type="GO" id="GO:0019843">
    <property type="term" value="F:rRNA binding"/>
    <property type="evidence" value="ECO:0007669"/>
    <property type="project" value="UniProtKB-UniRule"/>
</dbReference>
<dbReference type="InterPro" id="IPR022801">
    <property type="entry name" value="Ribosomal_uS4"/>
</dbReference>
<evidence type="ECO:0000256" key="5">
    <source>
        <dbReference type="ARBA" id="ARBA00023274"/>
    </source>
</evidence>
<dbReference type="Gene3D" id="3.10.290.10">
    <property type="entry name" value="RNA-binding S4 domain"/>
    <property type="match status" value="1"/>
</dbReference>
<dbReference type="FunFam" id="3.10.290.10:FF:000001">
    <property type="entry name" value="30S ribosomal protein S4"/>
    <property type="match status" value="1"/>
</dbReference>
<organism evidence="12 13">
    <name type="scientific">Sediminispirochaeta smaragdinae (strain DSM 11293 / JCM 15392 / SEBR 4228)</name>
    <name type="common">Spirochaeta smaragdinae</name>
    <dbReference type="NCBI Taxonomy" id="573413"/>
    <lineage>
        <taxon>Bacteria</taxon>
        <taxon>Pseudomonadati</taxon>
        <taxon>Spirochaetota</taxon>
        <taxon>Spirochaetia</taxon>
        <taxon>Spirochaetales</taxon>
        <taxon>Spirochaetaceae</taxon>
        <taxon>Sediminispirochaeta</taxon>
    </lineage>
</organism>
<keyword evidence="4 7" id="KW-0689">Ribosomal protein</keyword>
<evidence type="ECO:0000259" key="11">
    <source>
        <dbReference type="SMART" id="SM01390"/>
    </source>
</evidence>
<evidence type="ECO:0000256" key="7">
    <source>
        <dbReference type="HAMAP-Rule" id="MF_01306"/>
    </source>
</evidence>
<dbReference type="NCBIfam" id="TIGR01017">
    <property type="entry name" value="rpsD_bact"/>
    <property type="match status" value="1"/>
</dbReference>
<comment type="subunit">
    <text evidence="7">Part of the 30S ribosomal subunit. Contacts protein S5. The interaction surface between S4 and S5 is involved in control of translational fidelity.</text>
</comment>
<keyword evidence="13" id="KW-1185">Reference proteome</keyword>
<dbReference type="eggNOG" id="COG0522">
    <property type="taxonomic scope" value="Bacteria"/>
</dbReference>
<dbReference type="EMBL" id="CP002116">
    <property type="protein sequence ID" value="ADK82598.1"/>
    <property type="molecule type" value="Genomic_DNA"/>
</dbReference>
<protein>
    <recommendedName>
        <fullName evidence="6 7">Small ribosomal subunit protein uS4</fullName>
    </recommendedName>
</protein>
<dbReference type="GO" id="GO:0015935">
    <property type="term" value="C:small ribosomal subunit"/>
    <property type="evidence" value="ECO:0007669"/>
    <property type="project" value="InterPro"/>
</dbReference>
<dbReference type="SUPFAM" id="SSF55174">
    <property type="entry name" value="Alpha-L RNA-binding motif"/>
    <property type="match status" value="1"/>
</dbReference>
<sequence length="205" mass="23590">MPQKKPPRGKIVRRLGVNLFGNPKYDRILKKKPNGPGKSPKNRRGRKISDYGMQLLEKQKVRYCYGLSEKQFRTTFFEAKRKQGVTDEIFIQLLESRLDNSIYRLGWAVSREQARQMVSHKHFKVNGQSTNIPSIRLKPGDEIAVRDKKNIQAIIRERIVNSGRARTPWLSADNDKLIATYDAHPSLEAAKPVGDLQAIIEFYSK</sequence>
<proteinExistence type="inferred from homology"/>
<comment type="function">
    <text evidence="7">One of the primary rRNA binding proteins, it binds directly to 16S rRNA where it nucleates assembly of the body of the 30S subunit.</text>
</comment>
<feature type="domain" description="Small ribosomal subunit protein uS4 N-terminal" evidence="11">
    <location>
        <begin position="3"/>
        <end position="95"/>
    </location>
</feature>
<accession>E1R793</accession>
<evidence type="ECO:0000256" key="9">
    <source>
        <dbReference type="SAM" id="MobiDB-lite"/>
    </source>
</evidence>
<dbReference type="InterPro" id="IPR018079">
    <property type="entry name" value="Ribosomal_uS4_CS"/>
</dbReference>
<dbReference type="PROSITE" id="PS00632">
    <property type="entry name" value="RIBOSOMAL_S4"/>
    <property type="match status" value="1"/>
</dbReference>
<reference evidence="12 13" key="1">
    <citation type="journal article" date="2010" name="Stand. Genomic Sci.">
        <title>Complete genome sequence of Spirochaeta smaragdinae type strain (SEBR 4228).</title>
        <authorList>
            <person name="Mavromatis K."/>
            <person name="Yasawong M."/>
            <person name="Chertkov O."/>
            <person name="Lapidus A."/>
            <person name="Lucas S."/>
            <person name="Nolan M."/>
            <person name="Del Rio T.G."/>
            <person name="Tice H."/>
            <person name="Cheng J.F."/>
            <person name="Pitluck S."/>
            <person name="Liolios K."/>
            <person name="Ivanova N."/>
            <person name="Tapia R."/>
            <person name="Han C."/>
            <person name="Bruce D."/>
            <person name="Goodwin L."/>
            <person name="Pati A."/>
            <person name="Chen A."/>
            <person name="Palaniappan K."/>
            <person name="Land M."/>
            <person name="Hauser L."/>
            <person name="Chang Y.J."/>
            <person name="Jeffries C.D."/>
            <person name="Detter J.C."/>
            <person name="Rohde M."/>
            <person name="Brambilla E."/>
            <person name="Spring S."/>
            <person name="Goker M."/>
            <person name="Sikorski J."/>
            <person name="Woyke T."/>
            <person name="Bristow J."/>
            <person name="Eisen J.A."/>
            <person name="Markowitz V."/>
            <person name="Hugenholtz P."/>
            <person name="Klenk H.P."/>
            <person name="Kyrpides N.C."/>
        </authorList>
    </citation>
    <scope>NUCLEOTIDE SEQUENCE [LARGE SCALE GENOMIC DNA]</scope>
    <source>
        <strain evidence="13">DSM 11293 / JCM 15392 / SEBR 4228</strain>
    </source>
</reference>
<dbReference type="InterPro" id="IPR001912">
    <property type="entry name" value="Ribosomal_uS4_N"/>
</dbReference>
<dbReference type="STRING" id="573413.Spirs_3510"/>
<dbReference type="InterPro" id="IPR002942">
    <property type="entry name" value="S4_RNA-bd"/>
</dbReference>
<dbReference type="Pfam" id="PF00163">
    <property type="entry name" value="Ribosomal_S4"/>
    <property type="match status" value="1"/>
</dbReference>
<keyword evidence="3 7" id="KW-0694">RNA-binding</keyword>
<evidence type="ECO:0000256" key="3">
    <source>
        <dbReference type="ARBA" id="ARBA00022884"/>
    </source>
</evidence>
<comment type="function">
    <text evidence="7">With S5 and S12 plays an important role in translational accuracy.</text>
</comment>
<dbReference type="PANTHER" id="PTHR11831">
    <property type="entry name" value="30S 40S RIBOSOMAL PROTEIN"/>
    <property type="match status" value="1"/>
</dbReference>
<evidence type="ECO:0000256" key="2">
    <source>
        <dbReference type="ARBA" id="ARBA00022730"/>
    </source>
</evidence>
<dbReference type="Proteomes" id="UP000002318">
    <property type="component" value="Chromosome"/>
</dbReference>
<dbReference type="CDD" id="cd00165">
    <property type="entry name" value="S4"/>
    <property type="match status" value="1"/>
</dbReference>
<dbReference type="GO" id="GO:0006412">
    <property type="term" value="P:translation"/>
    <property type="evidence" value="ECO:0007669"/>
    <property type="project" value="UniProtKB-UniRule"/>
</dbReference>
<dbReference type="Pfam" id="PF01479">
    <property type="entry name" value="S4"/>
    <property type="match status" value="1"/>
</dbReference>
<dbReference type="SMART" id="SM00363">
    <property type="entry name" value="S4"/>
    <property type="match status" value="1"/>
</dbReference>
<dbReference type="SMART" id="SM01390">
    <property type="entry name" value="Ribosomal_S4"/>
    <property type="match status" value="1"/>
</dbReference>
<dbReference type="RefSeq" id="WP_013256057.1">
    <property type="nucleotide sequence ID" value="NC_014364.1"/>
</dbReference>
<dbReference type="InterPro" id="IPR036986">
    <property type="entry name" value="S4_RNA-bd_sf"/>
</dbReference>
<keyword evidence="2 7" id="KW-0699">rRNA-binding</keyword>
<evidence type="ECO:0000313" key="12">
    <source>
        <dbReference type="EMBL" id="ADK82598.1"/>
    </source>
</evidence>
<name>E1R793_SEDSS</name>
<dbReference type="KEGG" id="ssm:Spirs_3510"/>
<evidence type="ECO:0000256" key="4">
    <source>
        <dbReference type="ARBA" id="ARBA00022980"/>
    </source>
</evidence>
<evidence type="ECO:0000256" key="8">
    <source>
        <dbReference type="RuleBase" id="RU003699"/>
    </source>
</evidence>
<dbReference type="PROSITE" id="PS50889">
    <property type="entry name" value="S4"/>
    <property type="match status" value="1"/>
</dbReference>
<dbReference type="HAMAP" id="MF_01306_B">
    <property type="entry name" value="Ribosomal_uS4_B"/>
    <property type="match status" value="1"/>
</dbReference>
<evidence type="ECO:0000256" key="6">
    <source>
        <dbReference type="ARBA" id="ARBA00035254"/>
    </source>
</evidence>
<gene>
    <name evidence="7" type="primary">rpsD</name>
    <name evidence="12" type="ordered locus">Spirs_3510</name>
</gene>
<dbReference type="InterPro" id="IPR005709">
    <property type="entry name" value="Ribosomal_uS4_bac-type"/>
</dbReference>
<dbReference type="Gene3D" id="1.10.1050.10">
    <property type="entry name" value="Ribosomal Protein S4 Delta 41, Chain A, domain 1"/>
    <property type="match status" value="1"/>
</dbReference>
<feature type="region of interest" description="Disordered" evidence="9">
    <location>
        <begin position="25"/>
        <end position="49"/>
    </location>
</feature>
<evidence type="ECO:0000256" key="1">
    <source>
        <dbReference type="ARBA" id="ARBA00007465"/>
    </source>
</evidence>
<dbReference type="PANTHER" id="PTHR11831:SF4">
    <property type="entry name" value="SMALL RIBOSOMAL SUBUNIT PROTEIN US4M"/>
    <property type="match status" value="1"/>
</dbReference>
<dbReference type="GO" id="GO:0003735">
    <property type="term" value="F:structural constituent of ribosome"/>
    <property type="evidence" value="ECO:0007669"/>
    <property type="project" value="InterPro"/>
</dbReference>
<dbReference type="HOGENOM" id="CLU_092403_0_4_12"/>
<dbReference type="GO" id="GO:0042274">
    <property type="term" value="P:ribosomal small subunit biogenesis"/>
    <property type="evidence" value="ECO:0007669"/>
    <property type="project" value="TreeGrafter"/>
</dbReference>
<evidence type="ECO:0000259" key="10">
    <source>
        <dbReference type="SMART" id="SM00363"/>
    </source>
</evidence>
<comment type="similarity">
    <text evidence="1 7 8">Belongs to the universal ribosomal protein uS4 family.</text>
</comment>
<dbReference type="OrthoDB" id="9803672at2"/>
<dbReference type="NCBIfam" id="NF003717">
    <property type="entry name" value="PRK05327.1"/>
    <property type="match status" value="1"/>
</dbReference>